<protein>
    <submittedName>
        <fullName evidence="2">Neuroguidin</fullName>
    </submittedName>
</protein>
<dbReference type="AlphaFoldDB" id="X6N814"/>
<feature type="compositionally biased region" description="Basic and acidic residues" evidence="1">
    <location>
        <begin position="136"/>
        <end position="164"/>
    </location>
</feature>
<dbReference type="GO" id="GO:0000462">
    <property type="term" value="P:maturation of SSU-rRNA from tricistronic rRNA transcript (SSU-rRNA, 5.8S rRNA, LSU-rRNA)"/>
    <property type="evidence" value="ECO:0007669"/>
    <property type="project" value="TreeGrafter"/>
</dbReference>
<keyword evidence="3" id="KW-1185">Reference proteome</keyword>
<feature type="region of interest" description="Disordered" evidence="1">
    <location>
        <begin position="123"/>
        <end position="182"/>
    </location>
</feature>
<name>X6N814_RETFI</name>
<comment type="caution">
    <text evidence="2">The sequence shown here is derived from an EMBL/GenBank/DDBJ whole genome shotgun (WGS) entry which is preliminary data.</text>
</comment>
<evidence type="ECO:0000313" key="2">
    <source>
        <dbReference type="EMBL" id="ETO22206.1"/>
    </source>
</evidence>
<evidence type="ECO:0000256" key="1">
    <source>
        <dbReference type="SAM" id="MobiDB-lite"/>
    </source>
</evidence>
<reference evidence="2 3" key="1">
    <citation type="journal article" date="2013" name="Curr. Biol.">
        <title>The Genome of the Foraminiferan Reticulomyxa filosa.</title>
        <authorList>
            <person name="Glockner G."/>
            <person name="Hulsmann N."/>
            <person name="Schleicher M."/>
            <person name="Noegel A.A."/>
            <person name="Eichinger L."/>
            <person name="Gallinger C."/>
            <person name="Pawlowski J."/>
            <person name="Sierra R."/>
            <person name="Euteneuer U."/>
            <person name="Pillet L."/>
            <person name="Moustafa A."/>
            <person name="Platzer M."/>
            <person name="Groth M."/>
            <person name="Szafranski K."/>
            <person name="Schliwa M."/>
        </authorList>
    </citation>
    <scope>NUCLEOTIDE SEQUENCE [LARGE SCALE GENOMIC DNA]</scope>
</reference>
<accession>X6N814</accession>
<evidence type="ECO:0000313" key="3">
    <source>
        <dbReference type="Proteomes" id="UP000023152"/>
    </source>
</evidence>
<dbReference type="GO" id="GO:0032040">
    <property type="term" value="C:small-subunit processome"/>
    <property type="evidence" value="ECO:0007669"/>
    <property type="project" value="TreeGrafter"/>
</dbReference>
<gene>
    <name evidence="2" type="ORF">RFI_14993</name>
</gene>
<dbReference type="PANTHER" id="PTHR13237:SF9">
    <property type="entry name" value="NEUROGUIDIN"/>
    <property type="match status" value="1"/>
</dbReference>
<dbReference type="Pfam" id="PF04000">
    <property type="entry name" value="Sas10_Utp3"/>
    <property type="match status" value="1"/>
</dbReference>
<feature type="compositionally biased region" description="Polar residues" evidence="1">
    <location>
        <begin position="124"/>
        <end position="135"/>
    </location>
</feature>
<dbReference type="Proteomes" id="UP000023152">
    <property type="component" value="Unassembled WGS sequence"/>
</dbReference>
<dbReference type="EMBL" id="ASPP01010939">
    <property type="protein sequence ID" value="ETO22206.1"/>
    <property type="molecule type" value="Genomic_DNA"/>
</dbReference>
<sequence>MENPIASTQGQSERKQLELELEFVMKQLGNVKKVVSAFEEKINNSGYDGTEYGMSLLDVKSHLLLMYCTRLLLYIAKRMRGESVSGHELLNQMCILSWISDKVRNIQKQCQYSIDKLLQHVKHSQSNSNPESSKITVDDLSHRPDIADLRPLDQDEANKEKSDSSKYQPLKLNPTEMGMDDPATKLTKKQQRLLEKHKREVRRGDIHQYLRSELTNLPEEEHFHMNLRAGKKEKELEEFEESMMTRTKQSKGLREFRIFKGGSFFFFFLINCQLQKQKKERRIQQSHGENIDAFVSNMTTELEKNTKLARFSSGGPSFANTIGVFHKNKPLSNFAKLGVKGPWYMRKKLAWKMSKKGQQALSRRKWKKSHPLPFNPSKLVRMHGKTRKTAKKLLGIANKSRKLKRLTGKK</sequence>
<dbReference type="InterPro" id="IPR007146">
    <property type="entry name" value="Sas10/Utp3/C1D"/>
</dbReference>
<proteinExistence type="predicted"/>
<dbReference type="PANTHER" id="PTHR13237">
    <property type="entry name" value="SOMETHING ABOUT SILENCING PROTEIN 10-RELATED"/>
    <property type="match status" value="1"/>
</dbReference>
<organism evidence="2 3">
    <name type="scientific">Reticulomyxa filosa</name>
    <dbReference type="NCBI Taxonomy" id="46433"/>
    <lineage>
        <taxon>Eukaryota</taxon>
        <taxon>Sar</taxon>
        <taxon>Rhizaria</taxon>
        <taxon>Retaria</taxon>
        <taxon>Foraminifera</taxon>
        <taxon>Monothalamids</taxon>
        <taxon>Reticulomyxidae</taxon>
        <taxon>Reticulomyxa</taxon>
    </lineage>
</organism>